<reference evidence="2 3" key="1">
    <citation type="submission" date="2024-03" db="EMBL/GenBank/DDBJ databases">
        <title>The Acrasis kona genome and developmental transcriptomes reveal deep origins of eukaryotic multicellular pathways.</title>
        <authorList>
            <person name="Sheikh S."/>
            <person name="Fu C.-J."/>
            <person name="Brown M.W."/>
            <person name="Baldauf S.L."/>
        </authorList>
    </citation>
    <scope>NUCLEOTIDE SEQUENCE [LARGE SCALE GENOMIC DNA]</scope>
    <source>
        <strain evidence="2 3">ATCC MYA-3509</strain>
    </source>
</reference>
<dbReference type="AlphaFoldDB" id="A0AAW2YJ40"/>
<feature type="transmembrane region" description="Helical" evidence="1">
    <location>
        <begin position="20"/>
        <end position="38"/>
    </location>
</feature>
<comment type="caution">
    <text evidence="2">The sequence shown here is derived from an EMBL/GenBank/DDBJ whole genome shotgun (WGS) entry which is preliminary data.</text>
</comment>
<keyword evidence="1" id="KW-1133">Transmembrane helix</keyword>
<accession>A0AAW2YJ40</accession>
<gene>
    <name evidence="2" type="ORF">AKO1_006174</name>
</gene>
<organism evidence="2 3">
    <name type="scientific">Acrasis kona</name>
    <dbReference type="NCBI Taxonomy" id="1008807"/>
    <lineage>
        <taxon>Eukaryota</taxon>
        <taxon>Discoba</taxon>
        <taxon>Heterolobosea</taxon>
        <taxon>Tetramitia</taxon>
        <taxon>Eutetramitia</taxon>
        <taxon>Acrasidae</taxon>
        <taxon>Acrasis</taxon>
    </lineage>
</organism>
<dbReference type="EMBL" id="JAOPGA020000078">
    <property type="protein sequence ID" value="KAL0476654.1"/>
    <property type="molecule type" value="Genomic_DNA"/>
</dbReference>
<name>A0AAW2YJ40_9EUKA</name>
<sequence>MNQCPRKDSIDGFFRTPYPYIIIAGIGLFEFALNKLAARSREKYNLSFDKIMSELVMPEHWTNKTHVHRYEPESYNNSSITFTFYEEVNSKVDGEASSHENLISEFDALREEETLLTLDLAQLHNSTVKVFIGFDAEEFNDYDWKILEAFLIKNSRLPVDLYTIKMNLQSLL</sequence>
<proteinExistence type="predicted"/>
<keyword evidence="3" id="KW-1185">Reference proteome</keyword>
<keyword evidence="1" id="KW-0812">Transmembrane</keyword>
<evidence type="ECO:0000313" key="2">
    <source>
        <dbReference type="EMBL" id="KAL0476654.1"/>
    </source>
</evidence>
<evidence type="ECO:0000256" key="1">
    <source>
        <dbReference type="SAM" id="Phobius"/>
    </source>
</evidence>
<protein>
    <submittedName>
        <fullName evidence="2">Uncharacterized protein</fullName>
    </submittedName>
</protein>
<evidence type="ECO:0000313" key="3">
    <source>
        <dbReference type="Proteomes" id="UP001431209"/>
    </source>
</evidence>
<keyword evidence="1" id="KW-0472">Membrane</keyword>
<dbReference type="Proteomes" id="UP001431209">
    <property type="component" value="Unassembled WGS sequence"/>
</dbReference>